<name>A0A813LUY5_POLGL</name>
<reference evidence="2" key="1">
    <citation type="submission" date="2021-02" db="EMBL/GenBank/DDBJ databases">
        <authorList>
            <person name="Dougan E. K."/>
            <person name="Rhodes N."/>
            <person name="Thang M."/>
            <person name="Chan C."/>
        </authorList>
    </citation>
    <scope>NUCLEOTIDE SEQUENCE</scope>
</reference>
<evidence type="ECO:0000259" key="1">
    <source>
        <dbReference type="Pfam" id="PF00248"/>
    </source>
</evidence>
<dbReference type="Pfam" id="PF00248">
    <property type="entry name" value="Aldo_ket_red"/>
    <property type="match status" value="1"/>
</dbReference>
<dbReference type="PANTHER" id="PTHR43147">
    <property type="entry name" value="PROTEIN TAS"/>
    <property type="match status" value="1"/>
</dbReference>
<dbReference type="InterPro" id="IPR036812">
    <property type="entry name" value="NAD(P)_OxRdtase_dom_sf"/>
</dbReference>
<dbReference type="Proteomes" id="UP000626109">
    <property type="component" value="Unassembled WGS sequence"/>
</dbReference>
<dbReference type="PANTHER" id="PTHR43147:SF5">
    <property type="entry name" value="OXIDOREDUCTASE"/>
    <property type="match status" value="1"/>
</dbReference>
<organism evidence="2 3">
    <name type="scientific">Polarella glacialis</name>
    <name type="common">Dinoflagellate</name>
    <dbReference type="NCBI Taxonomy" id="89957"/>
    <lineage>
        <taxon>Eukaryota</taxon>
        <taxon>Sar</taxon>
        <taxon>Alveolata</taxon>
        <taxon>Dinophyceae</taxon>
        <taxon>Suessiales</taxon>
        <taxon>Suessiaceae</taxon>
        <taxon>Polarella</taxon>
    </lineage>
</organism>
<accession>A0A813LUY5</accession>
<dbReference type="SUPFAM" id="SSF51430">
    <property type="entry name" value="NAD(P)-linked oxidoreductase"/>
    <property type="match status" value="1"/>
</dbReference>
<proteinExistence type="predicted"/>
<dbReference type="AlphaFoldDB" id="A0A813LUY5"/>
<dbReference type="EMBL" id="CAJNNW010037274">
    <property type="protein sequence ID" value="CAE8740537.1"/>
    <property type="molecule type" value="Genomic_DNA"/>
</dbReference>
<feature type="domain" description="NADP-dependent oxidoreductase" evidence="1">
    <location>
        <begin position="11"/>
        <end position="172"/>
    </location>
</feature>
<evidence type="ECO:0000313" key="3">
    <source>
        <dbReference type="Proteomes" id="UP000626109"/>
    </source>
</evidence>
<sequence>MDTLNLELLVKDGMEIEANQVQYSLLDRRAENQLLPLCRKEKIKLLVFGVVAGGVLSDSFLGISKEQAQAKTSDSVSRRMYWSSLERWSTDWALFQELLETLRAVGQRLSPQPQNVAFVACAWALQRLESLGAGGALILGVRDAGHLEEHRALLDGEVKLGAADMDQIQAVLDKGLSPQGDIWYQERGWL</sequence>
<dbReference type="InterPro" id="IPR023210">
    <property type="entry name" value="NADP_OxRdtase_dom"/>
</dbReference>
<protein>
    <recommendedName>
        <fullName evidence="1">NADP-dependent oxidoreductase domain-containing protein</fullName>
    </recommendedName>
</protein>
<gene>
    <name evidence="2" type="ORF">PGLA2088_LOCUS50065</name>
</gene>
<comment type="caution">
    <text evidence="2">The sequence shown here is derived from an EMBL/GenBank/DDBJ whole genome shotgun (WGS) entry which is preliminary data.</text>
</comment>
<evidence type="ECO:0000313" key="2">
    <source>
        <dbReference type="EMBL" id="CAE8740537.1"/>
    </source>
</evidence>
<dbReference type="Gene3D" id="3.20.20.100">
    <property type="entry name" value="NADP-dependent oxidoreductase domain"/>
    <property type="match status" value="1"/>
</dbReference>